<feature type="region of interest" description="Disordered" evidence="5">
    <location>
        <begin position="1"/>
        <end position="28"/>
    </location>
</feature>
<dbReference type="KEGG" id="hyj:FHG12_17560"/>
<keyword evidence="7" id="KW-1185">Reference proteome</keyword>
<dbReference type="InterPro" id="IPR002003">
    <property type="entry name" value="Gas-vesicle_GvpC"/>
</dbReference>
<evidence type="ECO:0000256" key="3">
    <source>
        <dbReference type="ARBA" id="ARBA00035635"/>
    </source>
</evidence>
<dbReference type="RefSeq" id="WP_139517898.1">
    <property type="nucleotide sequence ID" value="NZ_CP040896.1"/>
</dbReference>
<keyword evidence="1" id="KW-0304">Gas vesicle</keyword>
<evidence type="ECO:0000256" key="2">
    <source>
        <dbReference type="ARBA" id="ARBA00035108"/>
    </source>
</evidence>
<dbReference type="NCBIfam" id="TIGR02641">
    <property type="entry name" value="gvpC_cyan_rpt"/>
    <property type="match status" value="1"/>
</dbReference>
<proteinExistence type="inferred from homology"/>
<reference evidence="6 7" key="1">
    <citation type="submission" date="2019-06" db="EMBL/GenBank/DDBJ databases">
        <authorList>
            <person name="Srinivasan S."/>
        </authorList>
    </citation>
    <scope>NUCLEOTIDE SEQUENCE [LARGE SCALE GENOMIC DNA]</scope>
    <source>
        <strain evidence="6 7">17J68-5</strain>
    </source>
</reference>
<dbReference type="GO" id="GO:0031412">
    <property type="term" value="P:gas vesicle organization"/>
    <property type="evidence" value="ECO:0007669"/>
    <property type="project" value="InterPro"/>
</dbReference>
<evidence type="ECO:0000256" key="4">
    <source>
        <dbReference type="ARBA" id="ARBA00035699"/>
    </source>
</evidence>
<organism evidence="6 7">
    <name type="scientific">Hymenobacter jejuensis</name>
    <dbReference type="NCBI Taxonomy" id="2502781"/>
    <lineage>
        <taxon>Bacteria</taxon>
        <taxon>Pseudomonadati</taxon>
        <taxon>Bacteroidota</taxon>
        <taxon>Cytophagia</taxon>
        <taxon>Cytophagales</taxon>
        <taxon>Hymenobacteraceae</taxon>
        <taxon>Hymenobacter</taxon>
    </lineage>
</organism>
<dbReference type="AlphaFoldDB" id="A0A5B8A7Q2"/>
<evidence type="ECO:0000313" key="6">
    <source>
        <dbReference type="EMBL" id="QDA62632.1"/>
    </source>
</evidence>
<dbReference type="EMBL" id="CP040896">
    <property type="protein sequence ID" value="QDA62632.1"/>
    <property type="molecule type" value="Genomic_DNA"/>
</dbReference>
<name>A0A5B8A7Q2_9BACT</name>
<dbReference type="Proteomes" id="UP000305398">
    <property type="component" value="Chromosome"/>
</dbReference>
<feature type="compositionally biased region" description="Polar residues" evidence="5">
    <location>
        <begin position="18"/>
        <end position="28"/>
    </location>
</feature>
<comment type="subcellular location">
    <subcellularLocation>
        <location evidence="2">Gas vesicle</location>
    </subcellularLocation>
</comment>
<evidence type="ECO:0000313" key="7">
    <source>
        <dbReference type="Proteomes" id="UP000305398"/>
    </source>
</evidence>
<gene>
    <name evidence="6" type="primary">gvpC</name>
    <name evidence="6" type="ORF">FHG12_17560</name>
</gene>
<evidence type="ECO:0000256" key="5">
    <source>
        <dbReference type="SAM" id="MobiDB-lite"/>
    </source>
</evidence>
<accession>A0A5B8A7Q2</accession>
<comment type="similarity">
    <text evidence="3">Belongs to the gas vesicle GvpC family.</text>
</comment>
<protein>
    <recommendedName>
        <fullName evidence="4">Gas vesicle protein C</fullName>
    </recommendedName>
</protein>
<dbReference type="GO" id="GO:0031411">
    <property type="term" value="C:gas vesicle"/>
    <property type="evidence" value="ECO:0007669"/>
    <property type="project" value="UniProtKB-SubCell"/>
</dbReference>
<evidence type="ECO:0000256" key="1">
    <source>
        <dbReference type="ARBA" id="ARBA00022987"/>
    </source>
</evidence>
<sequence>MHWLFNSLSRTKKERSYQAENCQQELRP</sequence>